<keyword evidence="3" id="KW-1185">Reference proteome</keyword>
<dbReference type="OrthoDB" id="311329at2"/>
<feature type="domain" description="Alginate export" evidence="1">
    <location>
        <begin position="110"/>
        <end position="493"/>
    </location>
</feature>
<comment type="caution">
    <text evidence="2">The sequence shown here is derived from an EMBL/GenBank/DDBJ whole genome shotgun (WGS) entry which is preliminary data.</text>
</comment>
<proteinExistence type="predicted"/>
<protein>
    <recommendedName>
        <fullName evidence="1">Alginate export domain-containing protein</fullName>
    </recommendedName>
</protein>
<name>A0A4V1P4X1_9BRAD</name>
<evidence type="ECO:0000313" key="3">
    <source>
        <dbReference type="Proteomes" id="UP000290819"/>
    </source>
</evidence>
<accession>A0A4V1P4X1</accession>
<evidence type="ECO:0000259" key="1">
    <source>
        <dbReference type="Pfam" id="PF13372"/>
    </source>
</evidence>
<dbReference type="InterPro" id="IPR025388">
    <property type="entry name" value="Alginate_export_dom"/>
</dbReference>
<evidence type="ECO:0000313" key="2">
    <source>
        <dbReference type="EMBL" id="RXT41879.1"/>
    </source>
</evidence>
<dbReference type="EMBL" id="MZXW01000035">
    <property type="protein sequence ID" value="RXT41879.1"/>
    <property type="molecule type" value="Genomic_DNA"/>
</dbReference>
<dbReference type="Proteomes" id="UP000290819">
    <property type="component" value="Unassembled WGS sequence"/>
</dbReference>
<dbReference type="AlphaFoldDB" id="A0A4V1P4X1"/>
<organism evidence="2 3">
    <name type="scientific">Bradyrhizobium betae</name>
    <dbReference type="NCBI Taxonomy" id="244734"/>
    <lineage>
        <taxon>Bacteria</taxon>
        <taxon>Pseudomonadati</taxon>
        <taxon>Pseudomonadota</taxon>
        <taxon>Alphaproteobacteria</taxon>
        <taxon>Hyphomicrobiales</taxon>
        <taxon>Nitrobacteraceae</taxon>
        <taxon>Bradyrhizobium</taxon>
    </lineage>
</organism>
<gene>
    <name evidence="2" type="ORF">B5V03_25545</name>
</gene>
<dbReference type="Pfam" id="PF13372">
    <property type="entry name" value="Alginate_exp"/>
    <property type="match status" value="1"/>
</dbReference>
<sequence>MRRVKNLSVSDLVTPTEPALIFKSLQRRPCRRSGRARLRIVKQSVALATALAATPLVAQAQVGTGLGRAPTLTNERYNEDWIYLADPVSRTGHWTEPFKYIALDDNRSTYLVTGMEARSRYEGYANVNWGSAPNDAYIWHRFMPYADLHMGAVRFFAQPIVSSISGVDRPTRPVDTTGTDMLQAFGELRMDVTERMSLSLSMGRKLVSLGAGRFIDTRYGVNIPQAFEGADATLTSQFRQVTALYYHPVDNGPGDFDDRSSRQKAVWGVYATQWLDAKRAIGIDAFYLGLRDNAAVYDQGTGKEIVHTFGSRVFGDKGSWHWNIEGALQGGHFAGHPRTGWGIGGEVGYRFLNVPTTPDFSFLSEVISGDDNPRDQRLGTFNPLFPRGKYFGALSPIGPRNLIRARPGVTVVPYTDVAVSLTGAAYWRQSVADGVYGVAGNVVRSGRDSTARFIGTQIELTVAWQATPELNVTASVSAFEAGTFIRETGPAQTIRMLGIMANYRF</sequence>
<reference evidence="2 3" key="1">
    <citation type="submission" date="2017-03" db="EMBL/GenBank/DDBJ databases">
        <authorList>
            <person name="Safronova V.I."/>
            <person name="Sazanova A.L."/>
            <person name="Chirak E.R."/>
        </authorList>
    </citation>
    <scope>NUCLEOTIDE SEQUENCE [LARGE SCALE GENOMIC DNA]</scope>
    <source>
        <strain evidence="2 3">Opo-243</strain>
    </source>
</reference>